<accession>A0A1H2MG30</accession>
<dbReference type="Pfam" id="PF13280">
    <property type="entry name" value="WYL"/>
    <property type="match status" value="1"/>
</dbReference>
<protein>
    <submittedName>
        <fullName evidence="4">Predicted DNA-binding transcriptional regulator YafY, contains an HTH and WYL domains</fullName>
    </submittedName>
</protein>
<dbReference type="Pfam" id="PF25583">
    <property type="entry name" value="WCX"/>
    <property type="match status" value="1"/>
</dbReference>
<keyword evidence="5" id="KW-1185">Reference proteome</keyword>
<proteinExistence type="predicted"/>
<dbReference type="GO" id="GO:0003677">
    <property type="term" value="F:DNA binding"/>
    <property type="evidence" value="ECO:0007669"/>
    <property type="project" value="UniProtKB-KW"/>
</dbReference>
<dbReference type="InterPro" id="IPR026881">
    <property type="entry name" value="WYL_dom"/>
</dbReference>
<evidence type="ECO:0000313" key="5">
    <source>
        <dbReference type="Proteomes" id="UP000198825"/>
    </source>
</evidence>
<dbReference type="PROSITE" id="PS52050">
    <property type="entry name" value="WYL"/>
    <property type="match status" value="1"/>
</dbReference>
<dbReference type="InterPro" id="IPR036388">
    <property type="entry name" value="WH-like_DNA-bd_sf"/>
</dbReference>
<keyword evidence="4" id="KW-0238">DNA-binding</keyword>
<dbReference type="InterPro" id="IPR051534">
    <property type="entry name" value="CBASS_pafABC_assoc_protein"/>
</dbReference>
<gene>
    <name evidence="4" type="ORF">SAMN04488544_2000</name>
</gene>
<dbReference type="Proteomes" id="UP000198825">
    <property type="component" value="Chromosome I"/>
</dbReference>
<dbReference type="AlphaFoldDB" id="A0A1H2MG30"/>
<evidence type="ECO:0000259" key="3">
    <source>
        <dbReference type="Pfam" id="PF25583"/>
    </source>
</evidence>
<feature type="domain" description="WYL" evidence="2">
    <location>
        <begin position="143"/>
        <end position="208"/>
    </location>
</feature>
<dbReference type="SUPFAM" id="SSF46785">
    <property type="entry name" value="Winged helix' DNA-binding domain"/>
    <property type="match status" value="1"/>
</dbReference>
<dbReference type="InterPro" id="IPR013196">
    <property type="entry name" value="HTH_11"/>
</dbReference>
<dbReference type="RefSeq" id="WP_091074285.1">
    <property type="nucleotide sequence ID" value="NZ_LT629799.1"/>
</dbReference>
<reference evidence="5" key="1">
    <citation type="submission" date="2016-10" db="EMBL/GenBank/DDBJ databases">
        <authorList>
            <person name="Varghese N."/>
            <person name="Submissions S."/>
        </authorList>
    </citation>
    <scope>NUCLEOTIDE SEQUENCE [LARGE SCALE GENOMIC DNA]</scope>
    <source>
        <strain evidence="5">DSM 21743</strain>
    </source>
</reference>
<evidence type="ECO:0000313" key="4">
    <source>
        <dbReference type="EMBL" id="SDU92129.1"/>
    </source>
</evidence>
<feature type="domain" description="Helix-turn-helix type 11" evidence="1">
    <location>
        <begin position="7"/>
        <end position="62"/>
    </location>
</feature>
<dbReference type="EMBL" id="LT629799">
    <property type="protein sequence ID" value="SDU92129.1"/>
    <property type="molecule type" value="Genomic_DNA"/>
</dbReference>
<dbReference type="PANTHER" id="PTHR34580">
    <property type="match status" value="1"/>
</dbReference>
<evidence type="ECO:0000259" key="1">
    <source>
        <dbReference type="Pfam" id="PF08279"/>
    </source>
</evidence>
<name>A0A1H2MG30_9ACTN</name>
<dbReference type="PANTHER" id="PTHR34580:SF3">
    <property type="entry name" value="PROTEIN PAFB"/>
    <property type="match status" value="1"/>
</dbReference>
<sequence length="325" mass="35425">MARPTARVLALLEILQSGGVWKTADLAGRLDVDARTVRRYVAHLLDLEVPVESVRGTYGGYRLMPGYRVPPLMLTSDEALAVLLGLLARDTGAEGGAADSAAQTAAGKVRRVLPRHLAARMDSLLEVADLSPGHTAPPDEAQVLLLVAEATRDRRPLRIEHVRDGQVRRRTVEPYGLVAHRDRWYLCGADSLSGEVRTFRLDRVDRVQLGEGTFDPPDQLDVRSLVLEGLVATPWRLRVAVRVRATPDEVGALLPPGLAVVAPAEETGWVRVRMRVESLGWVPGVLVSLAADLDTDVVVEEPGELRERVHALARRLLDPPIAPGT</sequence>
<dbReference type="InterPro" id="IPR057727">
    <property type="entry name" value="WCX_dom"/>
</dbReference>
<dbReference type="Pfam" id="PF08279">
    <property type="entry name" value="HTH_11"/>
    <property type="match status" value="1"/>
</dbReference>
<organism evidence="4 5">
    <name type="scientific">Microlunatus sagamiharensis</name>
    <dbReference type="NCBI Taxonomy" id="546874"/>
    <lineage>
        <taxon>Bacteria</taxon>
        <taxon>Bacillati</taxon>
        <taxon>Actinomycetota</taxon>
        <taxon>Actinomycetes</taxon>
        <taxon>Propionibacteriales</taxon>
        <taxon>Propionibacteriaceae</taxon>
        <taxon>Microlunatus</taxon>
    </lineage>
</organism>
<dbReference type="STRING" id="546874.SAMN04488544_2000"/>
<dbReference type="InterPro" id="IPR036390">
    <property type="entry name" value="WH_DNA-bd_sf"/>
</dbReference>
<feature type="domain" description="WCX" evidence="3">
    <location>
        <begin position="238"/>
        <end position="317"/>
    </location>
</feature>
<evidence type="ECO:0000259" key="2">
    <source>
        <dbReference type="Pfam" id="PF13280"/>
    </source>
</evidence>
<dbReference type="Gene3D" id="1.10.10.10">
    <property type="entry name" value="Winged helix-like DNA-binding domain superfamily/Winged helix DNA-binding domain"/>
    <property type="match status" value="1"/>
</dbReference>
<dbReference type="OrthoDB" id="9807255at2"/>